<keyword evidence="3" id="KW-0479">Metal-binding</keyword>
<feature type="domain" description="HTH myb-type" evidence="16">
    <location>
        <begin position="361"/>
        <end position="403"/>
    </location>
</feature>
<dbReference type="InterPro" id="IPR017930">
    <property type="entry name" value="Myb_dom"/>
</dbReference>
<evidence type="ECO:0000256" key="7">
    <source>
        <dbReference type="ARBA" id="ARBA00023125"/>
    </source>
</evidence>
<feature type="region of interest" description="Disordered" evidence="11">
    <location>
        <begin position="418"/>
        <end position="498"/>
    </location>
</feature>
<dbReference type="InterPro" id="IPR009057">
    <property type="entry name" value="Homeodomain-like_sf"/>
</dbReference>
<dbReference type="Gene3D" id="1.10.10.60">
    <property type="entry name" value="Homeodomain-like"/>
    <property type="match status" value="1"/>
</dbReference>
<dbReference type="Pfam" id="PF00249">
    <property type="entry name" value="Myb_DNA-binding"/>
    <property type="match status" value="1"/>
</dbReference>
<organism evidence="17 18">
    <name type="scientific">Cephalotus follicularis</name>
    <name type="common">Albany pitcher plant</name>
    <dbReference type="NCBI Taxonomy" id="3775"/>
    <lineage>
        <taxon>Eukaryota</taxon>
        <taxon>Viridiplantae</taxon>
        <taxon>Streptophyta</taxon>
        <taxon>Embryophyta</taxon>
        <taxon>Tracheophyta</taxon>
        <taxon>Spermatophyta</taxon>
        <taxon>Magnoliopsida</taxon>
        <taxon>eudicotyledons</taxon>
        <taxon>Gunneridae</taxon>
        <taxon>Pentapetalae</taxon>
        <taxon>rosids</taxon>
        <taxon>fabids</taxon>
        <taxon>Oxalidales</taxon>
        <taxon>Cephalotaceae</taxon>
        <taxon>Cephalotus</taxon>
    </lineage>
</organism>
<feature type="domain" description="ZZ-type" evidence="13">
    <location>
        <begin position="307"/>
        <end position="361"/>
    </location>
</feature>
<dbReference type="InterPro" id="IPR001005">
    <property type="entry name" value="SANT/Myb"/>
</dbReference>
<dbReference type="Pfam" id="PF00569">
    <property type="entry name" value="ZZ"/>
    <property type="match status" value="1"/>
</dbReference>
<protein>
    <submittedName>
        <fullName evidence="17">Myb_DNA-binding domain-containing protein/ZZ domain-containing protein/SWIRM domain-containing protein</fullName>
    </submittedName>
</protein>
<comment type="caution">
    <text evidence="17">The sequence shown here is derived from an EMBL/GenBank/DDBJ whole genome shotgun (WGS) entry which is preliminary data.</text>
</comment>
<feature type="compositionally biased region" description="Polar residues" evidence="11">
    <location>
        <begin position="44"/>
        <end position="56"/>
    </location>
</feature>
<dbReference type="FunCoup" id="A0A1Q3C0E9">
    <property type="interactions" value="3034"/>
</dbReference>
<feature type="compositionally biased region" description="Polar residues" evidence="11">
    <location>
        <begin position="1001"/>
        <end position="1032"/>
    </location>
</feature>
<feature type="region of interest" description="Disordered" evidence="11">
    <location>
        <begin position="606"/>
        <end position="863"/>
    </location>
</feature>
<keyword evidence="2" id="KW-0217">Developmental protein</keyword>
<feature type="compositionally biased region" description="Basic and acidic residues" evidence="11">
    <location>
        <begin position="615"/>
        <end position="624"/>
    </location>
</feature>
<dbReference type="InterPro" id="IPR041984">
    <property type="entry name" value="Rsc8/Ssr1/Ssr2_ZZ"/>
</dbReference>
<evidence type="ECO:0000259" key="15">
    <source>
        <dbReference type="PROSITE" id="PS51293"/>
    </source>
</evidence>
<evidence type="ECO:0000259" key="14">
    <source>
        <dbReference type="PROSITE" id="PS50934"/>
    </source>
</evidence>
<evidence type="ECO:0000256" key="6">
    <source>
        <dbReference type="ARBA" id="ARBA00023015"/>
    </source>
</evidence>
<keyword evidence="9" id="KW-0539">Nucleus</keyword>
<evidence type="ECO:0000259" key="12">
    <source>
        <dbReference type="PROSITE" id="PS50090"/>
    </source>
</evidence>
<feature type="domain" description="SANT" evidence="15">
    <location>
        <begin position="364"/>
        <end position="415"/>
    </location>
</feature>
<dbReference type="PROSITE" id="PS50135">
    <property type="entry name" value="ZF_ZZ_2"/>
    <property type="match status" value="1"/>
</dbReference>
<evidence type="ECO:0000256" key="1">
    <source>
        <dbReference type="ARBA" id="ARBA00004123"/>
    </source>
</evidence>
<keyword evidence="5" id="KW-0862">Zinc</keyword>
<keyword evidence="6" id="KW-0805">Transcription regulation</keyword>
<dbReference type="Gene3D" id="1.10.10.10">
    <property type="entry name" value="Winged helix-like DNA-binding domain superfamily/Winged helix DNA-binding domain"/>
    <property type="match status" value="1"/>
</dbReference>
<evidence type="ECO:0000256" key="2">
    <source>
        <dbReference type="ARBA" id="ARBA00022473"/>
    </source>
</evidence>
<evidence type="ECO:0000256" key="8">
    <source>
        <dbReference type="ARBA" id="ARBA00023163"/>
    </source>
</evidence>
<feature type="region of interest" description="Disordered" evidence="11">
    <location>
        <begin position="1"/>
        <end position="91"/>
    </location>
</feature>
<dbReference type="GO" id="GO:0003677">
    <property type="term" value="F:DNA binding"/>
    <property type="evidence" value="ECO:0007669"/>
    <property type="project" value="UniProtKB-KW"/>
</dbReference>
<evidence type="ECO:0000256" key="4">
    <source>
        <dbReference type="ARBA" id="ARBA00022771"/>
    </source>
</evidence>
<feature type="compositionally biased region" description="Basic and acidic residues" evidence="11">
    <location>
        <begin position="484"/>
        <end position="496"/>
    </location>
</feature>
<dbReference type="InterPro" id="IPR043145">
    <property type="entry name" value="Znf_ZZ_sf"/>
</dbReference>
<dbReference type="InterPro" id="IPR007526">
    <property type="entry name" value="SWIRM"/>
</dbReference>
<dbReference type="SUPFAM" id="SSF46689">
    <property type="entry name" value="Homeodomain-like"/>
    <property type="match status" value="2"/>
</dbReference>
<dbReference type="Proteomes" id="UP000187406">
    <property type="component" value="Unassembled WGS sequence"/>
</dbReference>
<dbReference type="Pfam" id="PF16495">
    <property type="entry name" value="SWIRM-assoc_1"/>
    <property type="match status" value="1"/>
</dbReference>
<dbReference type="InterPro" id="IPR017884">
    <property type="entry name" value="SANT_dom"/>
</dbReference>
<evidence type="ECO:0000256" key="5">
    <source>
        <dbReference type="ARBA" id="ARBA00022833"/>
    </source>
</evidence>
<dbReference type="PANTHER" id="PTHR12802:SF41">
    <property type="entry name" value="BRAHMA ASSOCIATED PROTEIN 155 KDA"/>
    <property type="match status" value="1"/>
</dbReference>
<name>A0A1Q3C0E9_CEPFO</name>
<dbReference type="PROSITE" id="PS50090">
    <property type="entry name" value="MYB_LIKE"/>
    <property type="match status" value="1"/>
</dbReference>
<dbReference type="InterPro" id="IPR000433">
    <property type="entry name" value="Znf_ZZ"/>
</dbReference>
<dbReference type="GO" id="GO:0005634">
    <property type="term" value="C:nucleus"/>
    <property type="evidence" value="ECO:0007669"/>
    <property type="project" value="UniProtKB-SubCell"/>
</dbReference>
<feature type="compositionally biased region" description="Polar residues" evidence="11">
    <location>
        <begin position="831"/>
        <end position="844"/>
    </location>
</feature>
<dbReference type="CDD" id="cd02336">
    <property type="entry name" value="ZZ_RSC8"/>
    <property type="match status" value="1"/>
</dbReference>
<reference evidence="18" key="1">
    <citation type="submission" date="2016-04" db="EMBL/GenBank/DDBJ databases">
        <title>Cephalotus genome sequencing.</title>
        <authorList>
            <person name="Fukushima K."/>
            <person name="Hasebe M."/>
            <person name="Fang X."/>
        </authorList>
    </citation>
    <scope>NUCLEOTIDE SEQUENCE [LARGE SCALE GENOMIC DNA]</scope>
    <source>
        <strain evidence="18">cv. St1</strain>
    </source>
</reference>
<dbReference type="PANTHER" id="PTHR12802">
    <property type="entry name" value="SWI/SNF COMPLEX-RELATED"/>
    <property type="match status" value="1"/>
</dbReference>
<evidence type="ECO:0000313" key="18">
    <source>
        <dbReference type="Proteomes" id="UP000187406"/>
    </source>
</evidence>
<keyword evidence="8" id="KW-0804">Transcription</keyword>
<keyword evidence="4 10" id="KW-0863">Zinc-finger</keyword>
<dbReference type="PROSITE" id="PS01357">
    <property type="entry name" value="ZF_ZZ_1"/>
    <property type="match status" value="1"/>
</dbReference>
<dbReference type="AlphaFoldDB" id="A0A1Q3C0E9"/>
<keyword evidence="18" id="KW-1185">Reference proteome</keyword>
<keyword evidence="7 17" id="KW-0238">DNA-binding</keyword>
<proteinExistence type="predicted"/>
<evidence type="ECO:0000313" key="17">
    <source>
        <dbReference type="EMBL" id="GAV73735.1"/>
    </source>
</evidence>
<dbReference type="STRING" id="3775.A0A1Q3C0E9"/>
<dbReference type="Gene3D" id="3.30.60.90">
    <property type="match status" value="1"/>
</dbReference>
<evidence type="ECO:0000256" key="9">
    <source>
        <dbReference type="ARBA" id="ARBA00023242"/>
    </source>
</evidence>
<evidence type="ECO:0000256" key="10">
    <source>
        <dbReference type="PROSITE-ProRule" id="PRU00228"/>
    </source>
</evidence>
<dbReference type="EMBL" id="BDDD01001140">
    <property type="protein sequence ID" value="GAV73735.1"/>
    <property type="molecule type" value="Genomic_DNA"/>
</dbReference>
<dbReference type="CDD" id="cd00167">
    <property type="entry name" value="SANT"/>
    <property type="match status" value="1"/>
</dbReference>
<accession>A0A1Q3C0E9</accession>
<dbReference type="PROSITE" id="PS51294">
    <property type="entry name" value="HTH_MYB"/>
    <property type="match status" value="1"/>
</dbReference>
<dbReference type="InterPro" id="IPR036388">
    <property type="entry name" value="WH-like_DNA-bd_sf"/>
</dbReference>
<dbReference type="SMART" id="SM00717">
    <property type="entry name" value="SANT"/>
    <property type="match status" value="1"/>
</dbReference>
<dbReference type="InterPro" id="IPR032451">
    <property type="entry name" value="SMARCC_C"/>
</dbReference>
<sequence>MEEKRREAAPHPAASSVGSGPEAPTVEPASSRRRAGGNKRKASAPNSSNSQSTPSKRLTRDKAFVSHNLIHNGPLTRARQGPSNLGSASESNSAYGVKLEGQAAVKMLPKAEEAVIDELNNACEEWEALEAKIEAQFDAIRSRDTNAHAVPNHCGWFSWTKIHPLEERTLPIFFNGKSQTRSPNMYMEIRNWLMKKFHANPNTLIELKDLSDLEVGDLDARQEVMDFLDYWGLINFHPFLPTDTAPANDDSDRASENESLLEELYLFEKIKSCQPVVSKPKMTTPVPSRPFPESAIAEELVRPEGPSVEYHCNSCSADCSRKRYHCQKQADFDLCTDCFNNRKFGSGMFSSDFILMEPAEAPGLSGGKWTDQETLLLLEALELYKENWNEIAEHVATKTKAQCILHFVQMPIEDTFLDCDDETDPSSKEVADPTGANNDASGPKDAPETIKSKTDANDAQPQPSPMETLKPEDTSEAIVNQETSKPEDASGVKVGEEISPSEDIIELKAGQGTGEDIALKAIREAFEAVGYLPTPEGPFSFAEMGNPVMALTMFLTRLVGPDVATASARSSLKSISGNAHAMQLAARHCFLLEDPPDTMKEAISSESVVAEEADRDAQKEKQEDESLEEDNSTPVVVDVDTSNVHGDNNIEISTPPENKPSVSPNSEAIEKLHATKEPSDAGAYEEKEHDNLNESSNPELSKDQELDNLACTISPSSVKESVERTSVGEPSQPTDSVKDISMISDSVTSEKNEPSQPLASESVQEPSEPAEPKASEDVEMVCEFLPPVKSEGQQPIASTLKEEPSQPIETSQDMHMASDSVPSEMDEPQQAVMSNSMVENGITTDQDDIKDSERDNSDCKETKDDHTIDKIKRAAVTAISAAAVKAKLLANQEEDQIRLLATSLIEKQLHKLETKLACFNEMESVVMRMREQLDRSRQRLYHERAQIIATRLGLPASASRAMPPSLPANRIATNFANSIQRPPMSMTSQRPPFLRPVGTMVPTSSNPLVPTTAAGSSIRPSSQDKLSSVGTK</sequence>
<dbReference type="InParanoid" id="A0A1Q3C0E9"/>
<feature type="compositionally biased region" description="Basic and acidic residues" evidence="11">
    <location>
        <begin position="847"/>
        <end position="863"/>
    </location>
</feature>
<feature type="compositionally biased region" description="Basic and acidic residues" evidence="11">
    <location>
        <begin position="668"/>
        <end position="692"/>
    </location>
</feature>
<feature type="compositionally biased region" description="Basic and acidic residues" evidence="11">
    <location>
        <begin position="445"/>
        <end position="456"/>
    </location>
</feature>
<feature type="compositionally biased region" description="Polar residues" evidence="11">
    <location>
        <begin position="640"/>
        <end position="666"/>
    </location>
</feature>
<dbReference type="PROSITE" id="PS50934">
    <property type="entry name" value="SWIRM"/>
    <property type="match status" value="1"/>
</dbReference>
<evidence type="ECO:0000256" key="11">
    <source>
        <dbReference type="SAM" id="MobiDB-lite"/>
    </source>
</evidence>
<dbReference type="GO" id="GO:0008270">
    <property type="term" value="F:zinc ion binding"/>
    <property type="evidence" value="ECO:0007669"/>
    <property type="project" value="UniProtKB-KW"/>
</dbReference>
<feature type="compositionally biased region" description="Basic residues" evidence="11">
    <location>
        <begin position="31"/>
        <end position="42"/>
    </location>
</feature>
<feature type="domain" description="SWIRM" evidence="14">
    <location>
        <begin position="148"/>
        <end position="245"/>
    </location>
</feature>
<feature type="compositionally biased region" description="Polar residues" evidence="11">
    <location>
        <begin position="754"/>
        <end position="764"/>
    </location>
</feature>
<dbReference type="SUPFAM" id="SSF57850">
    <property type="entry name" value="RING/U-box"/>
    <property type="match status" value="1"/>
</dbReference>
<evidence type="ECO:0000259" key="13">
    <source>
        <dbReference type="PROSITE" id="PS50135"/>
    </source>
</evidence>
<dbReference type="SMART" id="SM00291">
    <property type="entry name" value="ZnF_ZZ"/>
    <property type="match status" value="1"/>
</dbReference>
<dbReference type="OrthoDB" id="118550at2759"/>
<dbReference type="PROSITE" id="PS51293">
    <property type="entry name" value="SANT"/>
    <property type="match status" value="1"/>
</dbReference>
<dbReference type="FunFam" id="1.10.10.60:FF:000014">
    <property type="entry name" value="SWI/SNF complex subunit SMARCC2 isoform C"/>
    <property type="match status" value="1"/>
</dbReference>
<gene>
    <name evidence="17" type="ORF">CFOL_v3_17218</name>
</gene>
<feature type="region of interest" description="Disordered" evidence="11">
    <location>
        <begin position="995"/>
        <end position="1032"/>
    </location>
</feature>
<evidence type="ECO:0000259" key="16">
    <source>
        <dbReference type="PROSITE" id="PS51294"/>
    </source>
</evidence>
<evidence type="ECO:0000256" key="3">
    <source>
        <dbReference type="ARBA" id="ARBA00022723"/>
    </source>
</evidence>
<feature type="compositionally biased region" description="Polar residues" evidence="11">
    <location>
        <begin position="81"/>
        <end position="91"/>
    </location>
</feature>
<dbReference type="Pfam" id="PF04433">
    <property type="entry name" value="SWIRM"/>
    <property type="match status" value="1"/>
</dbReference>
<comment type="subcellular location">
    <subcellularLocation>
        <location evidence="1">Nucleus</location>
    </subcellularLocation>
</comment>
<feature type="domain" description="Myb-like" evidence="12">
    <location>
        <begin position="361"/>
        <end position="411"/>
    </location>
</feature>